<organism evidence="1 2">
    <name type="scientific">Pisolithus tinctorius Marx 270</name>
    <dbReference type="NCBI Taxonomy" id="870435"/>
    <lineage>
        <taxon>Eukaryota</taxon>
        <taxon>Fungi</taxon>
        <taxon>Dikarya</taxon>
        <taxon>Basidiomycota</taxon>
        <taxon>Agaricomycotina</taxon>
        <taxon>Agaricomycetes</taxon>
        <taxon>Agaricomycetidae</taxon>
        <taxon>Boletales</taxon>
        <taxon>Sclerodermatineae</taxon>
        <taxon>Pisolithaceae</taxon>
        <taxon>Pisolithus</taxon>
    </lineage>
</organism>
<dbReference type="HOGENOM" id="CLU_116845_0_0_1"/>
<sequence length="159" mass="18081">MSRIPPRMNYVYCSHHLHHQYYSTDHAAHVTNRYCYKAPGLTFYHLARIIQLLGLFLQLEPTARDSAVASRRSLRHTTKHTELENLRLHFRNLNLSEDSDIFRPVSPVTPDHAQLPADVPWVLPAITPPDISADQISITSDHLDLTAPDFPGGFIHSTP</sequence>
<keyword evidence="2" id="KW-1185">Reference proteome</keyword>
<dbReference type="EMBL" id="KN832125">
    <property type="protein sequence ID" value="KIN93923.1"/>
    <property type="molecule type" value="Genomic_DNA"/>
</dbReference>
<dbReference type="InParanoid" id="A0A0C3NEJ7"/>
<reference evidence="1 2" key="1">
    <citation type="submission" date="2014-04" db="EMBL/GenBank/DDBJ databases">
        <authorList>
            <consortium name="DOE Joint Genome Institute"/>
            <person name="Kuo A."/>
            <person name="Kohler A."/>
            <person name="Costa M.D."/>
            <person name="Nagy L.G."/>
            <person name="Floudas D."/>
            <person name="Copeland A."/>
            <person name="Barry K.W."/>
            <person name="Cichocki N."/>
            <person name="Veneault-Fourrey C."/>
            <person name="LaButti K."/>
            <person name="Lindquist E.A."/>
            <person name="Lipzen A."/>
            <person name="Lundell T."/>
            <person name="Morin E."/>
            <person name="Murat C."/>
            <person name="Sun H."/>
            <person name="Tunlid A."/>
            <person name="Henrissat B."/>
            <person name="Grigoriev I.V."/>
            <person name="Hibbett D.S."/>
            <person name="Martin F."/>
            <person name="Nordberg H.P."/>
            <person name="Cantor M.N."/>
            <person name="Hua S.X."/>
        </authorList>
    </citation>
    <scope>NUCLEOTIDE SEQUENCE [LARGE SCALE GENOMIC DNA]</scope>
    <source>
        <strain evidence="1 2">Marx 270</strain>
    </source>
</reference>
<evidence type="ECO:0000313" key="2">
    <source>
        <dbReference type="Proteomes" id="UP000054217"/>
    </source>
</evidence>
<dbReference type="Proteomes" id="UP000054217">
    <property type="component" value="Unassembled WGS sequence"/>
</dbReference>
<accession>A0A0C3NEJ7</accession>
<gene>
    <name evidence="1" type="ORF">M404DRAFT_35589</name>
</gene>
<evidence type="ECO:0000313" key="1">
    <source>
        <dbReference type="EMBL" id="KIN93923.1"/>
    </source>
</evidence>
<proteinExistence type="predicted"/>
<protein>
    <submittedName>
        <fullName evidence="1">Uncharacterized protein</fullName>
    </submittedName>
</protein>
<dbReference type="AlphaFoldDB" id="A0A0C3NEJ7"/>
<name>A0A0C3NEJ7_PISTI</name>
<reference evidence="2" key="2">
    <citation type="submission" date="2015-01" db="EMBL/GenBank/DDBJ databases">
        <title>Evolutionary Origins and Diversification of the Mycorrhizal Mutualists.</title>
        <authorList>
            <consortium name="DOE Joint Genome Institute"/>
            <consortium name="Mycorrhizal Genomics Consortium"/>
            <person name="Kohler A."/>
            <person name="Kuo A."/>
            <person name="Nagy L.G."/>
            <person name="Floudas D."/>
            <person name="Copeland A."/>
            <person name="Barry K.W."/>
            <person name="Cichocki N."/>
            <person name="Veneault-Fourrey C."/>
            <person name="LaButti K."/>
            <person name="Lindquist E.A."/>
            <person name="Lipzen A."/>
            <person name="Lundell T."/>
            <person name="Morin E."/>
            <person name="Murat C."/>
            <person name="Riley R."/>
            <person name="Ohm R."/>
            <person name="Sun H."/>
            <person name="Tunlid A."/>
            <person name="Henrissat B."/>
            <person name="Grigoriev I.V."/>
            <person name="Hibbett D.S."/>
            <person name="Martin F."/>
        </authorList>
    </citation>
    <scope>NUCLEOTIDE SEQUENCE [LARGE SCALE GENOMIC DNA]</scope>
    <source>
        <strain evidence="2">Marx 270</strain>
    </source>
</reference>